<dbReference type="CDD" id="cd00229">
    <property type="entry name" value="SGNH_hydrolase"/>
    <property type="match status" value="1"/>
</dbReference>
<protein>
    <submittedName>
        <fullName evidence="2">SGNH/GDSL hydrolase family protein</fullName>
    </submittedName>
</protein>
<evidence type="ECO:0000313" key="3">
    <source>
        <dbReference type="Proteomes" id="UP001589590"/>
    </source>
</evidence>
<organism evidence="2 3">
    <name type="scientific">Algibacter miyuki</name>
    <dbReference type="NCBI Taxonomy" id="1306933"/>
    <lineage>
        <taxon>Bacteria</taxon>
        <taxon>Pseudomonadati</taxon>
        <taxon>Bacteroidota</taxon>
        <taxon>Flavobacteriia</taxon>
        <taxon>Flavobacteriales</taxon>
        <taxon>Flavobacteriaceae</taxon>
        <taxon>Algibacter</taxon>
    </lineage>
</organism>
<evidence type="ECO:0000313" key="2">
    <source>
        <dbReference type="EMBL" id="MFB9104039.1"/>
    </source>
</evidence>
<dbReference type="RefSeq" id="WP_290268345.1">
    <property type="nucleotide sequence ID" value="NZ_JAUFQP010000004.1"/>
</dbReference>
<dbReference type="EMBL" id="JBHMFA010000001">
    <property type="protein sequence ID" value="MFB9104039.1"/>
    <property type="molecule type" value="Genomic_DNA"/>
</dbReference>
<keyword evidence="2" id="KW-0378">Hydrolase</keyword>
<dbReference type="PANTHER" id="PTHR30383">
    <property type="entry name" value="THIOESTERASE 1/PROTEASE 1/LYSOPHOSPHOLIPASE L1"/>
    <property type="match status" value="1"/>
</dbReference>
<dbReference type="InterPro" id="IPR051532">
    <property type="entry name" value="Ester_Hydrolysis_Enzymes"/>
</dbReference>
<keyword evidence="1" id="KW-0472">Membrane</keyword>
<dbReference type="InterPro" id="IPR036514">
    <property type="entry name" value="SGNH_hydro_sf"/>
</dbReference>
<sequence length="386" mass="45080">MKNKLKFILIISRNLLIIFLLLEIFLGVYYSYHDESGVDENTERIYATGVYDGVELETVKEIFRELRLQDMEWESYLHYRFKPMYAKHNTIYENGLRKTENPSLKNSDNALKIFCFGGSTMYSAGSRDAHTIPSELSKLIHTNFPDKNVEVTNFGCHGYTRATENIQLQQELIKNNIPDIVIFYDGVNEIISAHQNNEAGTPTNAYNRKNEFKVAHNYKKRIKLMLRSSYLCRLVITIQRKLKHNTIHARLDDRPDSLAVDIANIFLGYVKISKSLEKSYNFKVFNFLQPVVYSKKNLTEAEQGYFRDQQYYENLYDLSYSIIRKDALMKTDSTFLDISTVFDTSEKTIYTDFCHTGEYGNQLVADRIFKEIEPALTQTKFIENQE</sequence>
<reference evidence="2 3" key="1">
    <citation type="submission" date="2024-09" db="EMBL/GenBank/DDBJ databases">
        <authorList>
            <person name="Sun Q."/>
            <person name="Mori K."/>
        </authorList>
    </citation>
    <scope>NUCLEOTIDE SEQUENCE [LARGE SCALE GENOMIC DNA]</scope>
    <source>
        <strain evidence="2 3">CECT 8300</strain>
    </source>
</reference>
<name>A0ABV5GWL6_9FLAO</name>
<dbReference type="PANTHER" id="PTHR30383:SF5">
    <property type="entry name" value="SGNH HYDROLASE-TYPE ESTERASE DOMAIN-CONTAINING PROTEIN"/>
    <property type="match status" value="1"/>
</dbReference>
<dbReference type="Proteomes" id="UP001589590">
    <property type="component" value="Unassembled WGS sequence"/>
</dbReference>
<comment type="caution">
    <text evidence="2">The sequence shown here is derived from an EMBL/GenBank/DDBJ whole genome shotgun (WGS) entry which is preliminary data.</text>
</comment>
<dbReference type="Gene3D" id="3.40.50.1110">
    <property type="entry name" value="SGNH hydrolase"/>
    <property type="match status" value="1"/>
</dbReference>
<evidence type="ECO:0000256" key="1">
    <source>
        <dbReference type="SAM" id="Phobius"/>
    </source>
</evidence>
<proteinExistence type="predicted"/>
<dbReference type="GO" id="GO:0016787">
    <property type="term" value="F:hydrolase activity"/>
    <property type="evidence" value="ECO:0007669"/>
    <property type="project" value="UniProtKB-KW"/>
</dbReference>
<keyword evidence="3" id="KW-1185">Reference proteome</keyword>
<dbReference type="SUPFAM" id="SSF52266">
    <property type="entry name" value="SGNH hydrolase"/>
    <property type="match status" value="1"/>
</dbReference>
<feature type="transmembrane region" description="Helical" evidence="1">
    <location>
        <begin position="7"/>
        <end position="32"/>
    </location>
</feature>
<gene>
    <name evidence="2" type="ORF">ACFFU1_03935</name>
</gene>
<keyword evidence="1" id="KW-0812">Transmembrane</keyword>
<accession>A0ABV5GWL6</accession>
<keyword evidence="1" id="KW-1133">Transmembrane helix</keyword>